<name>A0A0N7L927_9BASI</name>
<protein>
    <submittedName>
        <fullName evidence="1">Uncharacterized protein</fullName>
    </submittedName>
</protein>
<reference evidence="1 2" key="1">
    <citation type="submission" date="2014-09" db="EMBL/GenBank/DDBJ databases">
        <authorList>
            <person name="Magalhaes I.L.F."/>
            <person name="Oliveira U."/>
            <person name="Santos F.R."/>
            <person name="Vidigal T.H.D.A."/>
            <person name="Brescovit A.D."/>
            <person name="Santos A.J."/>
        </authorList>
    </citation>
    <scope>NUCLEOTIDE SEQUENCE [LARGE SCALE GENOMIC DNA]</scope>
</reference>
<sequence>MSLSSSVEKSPLFFPHLFMILYEDLAISSQGSDRSLYMQREYHFDFFRRSVRRRARNANRVTG</sequence>
<accession>A0A0N7L927</accession>
<proteinExistence type="predicted"/>
<evidence type="ECO:0000313" key="2">
    <source>
        <dbReference type="Proteomes" id="UP000054845"/>
    </source>
</evidence>
<organism evidence="1 2">
    <name type="scientific">Ceraceosorus bombacis</name>
    <dbReference type="NCBI Taxonomy" id="401625"/>
    <lineage>
        <taxon>Eukaryota</taxon>
        <taxon>Fungi</taxon>
        <taxon>Dikarya</taxon>
        <taxon>Basidiomycota</taxon>
        <taxon>Ustilaginomycotina</taxon>
        <taxon>Exobasidiomycetes</taxon>
        <taxon>Ceraceosorales</taxon>
        <taxon>Ceraceosoraceae</taxon>
        <taxon>Ceraceosorus</taxon>
    </lineage>
</organism>
<dbReference type="AlphaFoldDB" id="A0A0N7L927"/>
<dbReference type="Proteomes" id="UP000054845">
    <property type="component" value="Unassembled WGS sequence"/>
</dbReference>
<dbReference type="EMBL" id="CCYA01000173">
    <property type="protein sequence ID" value="CEH12618.1"/>
    <property type="molecule type" value="Genomic_DNA"/>
</dbReference>
<keyword evidence="2" id="KW-1185">Reference proteome</keyword>
<evidence type="ECO:0000313" key="1">
    <source>
        <dbReference type="EMBL" id="CEH12618.1"/>
    </source>
</evidence>